<dbReference type="RefSeq" id="WP_093754741.1">
    <property type="nucleotide sequence ID" value="NZ_BSYN01000005.1"/>
</dbReference>
<dbReference type="Pfam" id="PF01636">
    <property type="entry name" value="APH"/>
    <property type="match status" value="1"/>
</dbReference>
<evidence type="ECO:0000313" key="2">
    <source>
        <dbReference type="EMBL" id="SDX72241.1"/>
    </source>
</evidence>
<evidence type="ECO:0000259" key="1">
    <source>
        <dbReference type="Pfam" id="PF01636"/>
    </source>
</evidence>
<dbReference type="InterPro" id="IPR002575">
    <property type="entry name" value="Aminoglycoside_PTrfase"/>
</dbReference>
<evidence type="ECO:0000313" key="3">
    <source>
        <dbReference type="Proteomes" id="UP000198828"/>
    </source>
</evidence>
<accession>A0A1H3E0P0</accession>
<name>A0A1H3E0P0_9FIRM</name>
<dbReference type="Gene3D" id="3.90.1200.10">
    <property type="match status" value="1"/>
</dbReference>
<feature type="domain" description="Aminoglycoside phosphotransferase" evidence="1">
    <location>
        <begin position="9"/>
        <end position="67"/>
    </location>
</feature>
<dbReference type="Proteomes" id="UP000198828">
    <property type="component" value="Unassembled WGS sequence"/>
</dbReference>
<organism evidence="2 3">
    <name type="scientific">Tepidimicrobium xylanilyticum</name>
    <dbReference type="NCBI Taxonomy" id="1123352"/>
    <lineage>
        <taxon>Bacteria</taxon>
        <taxon>Bacillati</taxon>
        <taxon>Bacillota</taxon>
        <taxon>Tissierellia</taxon>
        <taxon>Tissierellales</taxon>
        <taxon>Tepidimicrobiaceae</taxon>
        <taxon>Tepidimicrobium</taxon>
    </lineage>
</organism>
<keyword evidence="2" id="KW-0808">Transferase</keyword>
<protein>
    <submittedName>
        <fullName evidence="2">Phosphotransferase enzyme family protein</fullName>
    </submittedName>
</protein>
<dbReference type="AlphaFoldDB" id="A0A1H3E0P0"/>
<dbReference type="GO" id="GO:0016740">
    <property type="term" value="F:transferase activity"/>
    <property type="evidence" value="ECO:0007669"/>
    <property type="project" value="UniProtKB-KW"/>
</dbReference>
<gene>
    <name evidence="2" type="ORF">SAMN05660923_02810</name>
</gene>
<keyword evidence="3" id="KW-1185">Reference proteome</keyword>
<reference evidence="2 3" key="1">
    <citation type="submission" date="2016-10" db="EMBL/GenBank/DDBJ databases">
        <authorList>
            <person name="de Groot N.N."/>
        </authorList>
    </citation>
    <scope>NUCLEOTIDE SEQUENCE [LARGE SCALE GENOMIC DNA]</scope>
    <source>
        <strain evidence="2 3">DSM 23310</strain>
    </source>
</reference>
<dbReference type="InterPro" id="IPR011009">
    <property type="entry name" value="Kinase-like_dom_sf"/>
</dbReference>
<proteinExistence type="predicted"/>
<sequence>MGIILWLIFFRKDNRISGFIDLGRGGIADIYQDIALAVRSFKNKFKTDKYIDLFFEYLGIEPDWERINYYILLDELF</sequence>
<dbReference type="OrthoDB" id="3806873at2"/>
<dbReference type="EMBL" id="FNNG01000017">
    <property type="protein sequence ID" value="SDX72241.1"/>
    <property type="molecule type" value="Genomic_DNA"/>
</dbReference>
<dbReference type="SUPFAM" id="SSF56112">
    <property type="entry name" value="Protein kinase-like (PK-like)"/>
    <property type="match status" value="1"/>
</dbReference>